<protein>
    <submittedName>
        <fullName evidence="2">Uncharacterized protein</fullName>
    </submittedName>
</protein>
<reference evidence="2 3" key="1">
    <citation type="journal article" date="2019" name="Int. J. Syst. Evol. Microbiol.">
        <title>The Global Catalogue of Microorganisms (GCM) 10K type strain sequencing project: providing services to taxonomists for standard genome sequencing and annotation.</title>
        <authorList>
            <consortium name="The Broad Institute Genomics Platform"/>
            <consortium name="The Broad Institute Genome Sequencing Center for Infectious Disease"/>
            <person name="Wu L."/>
            <person name="Ma J."/>
        </authorList>
    </citation>
    <scope>NUCLEOTIDE SEQUENCE [LARGE SCALE GENOMIC DNA]</scope>
    <source>
        <strain evidence="2 3">JCM 6833</strain>
    </source>
</reference>
<accession>A0ABN3Q479</accession>
<keyword evidence="3" id="KW-1185">Reference proteome</keyword>
<gene>
    <name evidence="2" type="ORF">GCM10010411_58150</name>
</gene>
<dbReference type="RefSeq" id="WP_344545639.1">
    <property type="nucleotide sequence ID" value="NZ_BAAATD010000008.1"/>
</dbReference>
<name>A0ABN3Q479_9ACTN</name>
<evidence type="ECO:0000256" key="1">
    <source>
        <dbReference type="SAM" id="MobiDB-lite"/>
    </source>
</evidence>
<comment type="caution">
    <text evidence="2">The sequence shown here is derived from an EMBL/GenBank/DDBJ whole genome shotgun (WGS) entry which is preliminary data.</text>
</comment>
<dbReference type="Proteomes" id="UP001501509">
    <property type="component" value="Unassembled WGS sequence"/>
</dbReference>
<sequence length="242" mass="26704">MTSQPPWPSEPPPPGRHRQPGNAPPQGGHYGARTGAHRAPQPQDWRTERDPYEETRPDPRQDEGDQGEQTSPRREWLRGGERRFIEVIVLVCLASLLLSLRWVESQDTVRKAFEPPDKVTSVAGGGSGVLADIEWRVTNRTVGQALGGKDPEVAELRLTLIARPLGPAGMKTIKGFGIGYRLRDPDDRVWDAAGMARPNAPYQITVRATVPRSKAGSLSLEVQAPRDLKQRGAPRPLLRFAP</sequence>
<evidence type="ECO:0000313" key="2">
    <source>
        <dbReference type="EMBL" id="GAA2615508.1"/>
    </source>
</evidence>
<proteinExistence type="predicted"/>
<dbReference type="EMBL" id="BAAATD010000008">
    <property type="protein sequence ID" value="GAA2615508.1"/>
    <property type="molecule type" value="Genomic_DNA"/>
</dbReference>
<feature type="compositionally biased region" description="Pro residues" evidence="1">
    <location>
        <begin position="1"/>
        <end position="14"/>
    </location>
</feature>
<organism evidence="2 3">
    <name type="scientific">Actinomadura fulvescens</name>
    <dbReference type="NCBI Taxonomy" id="46160"/>
    <lineage>
        <taxon>Bacteria</taxon>
        <taxon>Bacillati</taxon>
        <taxon>Actinomycetota</taxon>
        <taxon>Actinomycetes</taxon>
        <taxon>Streptosporangiales</taxon>
        <taxon>Thermomonosporaceae</taxon>
        <taxon>Actinomadura</taxon>
    </lineage>
</organism>
<evidence type="ECO:0000313" key="3">
    <source>
        <dbReference type="Proteomes" id="UP001501509"/>
    </source>
</evidence>
<feature type="compositionally biased region" description="Basic and acidic residues" evidence="1">
    <location>
        <begin position="45"/>
        <end position="63"/>
    </location>
</feature>
<feature type="region of interest" description="Disordered" evidence="1">
    <location>
        <begin position="1"/>
        <end position="75"/>
    </location>
</feature>